<evidence type="ECO:0000259" key="1">
    <source>
        <dbReference type="PROSITE" id="PS50943"/>
    </source>
</evidence>
<proteinExistence type="predicted"/>
<evidence type="ECO:0000313" key="3">
    <source>
        <dbReference type="Proteomes" id="UP001223586"/>
    </source>
</evidence>
<reference evidence="2 3" key="1">
    <citation type="submission" date="2023-07" db="EMBL/GenBank/DDBJ databases">
        <title>Genomic Encyclopedia of Type Strains, Phase IV (KMG-IV): sequencing the most valuable type-strain genomes for metagenomic binning, comparative biology and taxonomic classification.</title>
        <authorList>
            <person name="Goeker M."/>
        </authorList>
    </citation>
    <scope>NUCLEOTIDE SEQUENCE [LARGE SCALE GENOMIC DNA]</scope>
    <source>
        <strain evidence="2 3">DSM 23837</strain>
    </source>
</reference>
<dbReference type="CDD" id="cd00093">
    <property type="entry name" value="HTH_XRE"/>
    <property type="match status" value="1"/>
</dbReference>
<organism evidence="2 3">
    <name type="scientific">Bacillus chungangensis</name>
    <dbReference type="NCBI Taxonomy" id="587633"/>
    <lineage>
        <taxon>Bacteria</taxon>
        <taxon>Bacillati</taxon>
        <taxon>Bacillota</taxon>
        <taxon>Bacilli</taxon>
        <taxon>Bacillales</taxon>
        <taxon>Bacillaceae</taxon>
        <taxon>Bacillus</taxon>
    </lineage>
</organism>
<dbReference type="RefSeq" id="WP_307228874.1">
    <property type="nucleotide sequence ID" value="NZ_JAUSTT010000009.1"/>
</dbReference>
<dbReference type="PROSITE" id="PS50943">
    <property type="entry name" value="HTH_CROC1"/>
    <property type="match status" value="1"/>
</dbReference>
<keyword evidence="3" id="KW-1185">Reference proteome</keyword>
<feature type="domain" description="HTH cro/C1-type" evidence="1">
    <location>
        <begin position="5"/>
        <end position="60"/>
    </location>
</feature>
<evidence type="ECO:0000313" key="2">
    <source>
        <dbReference type="EMBL" id="MDQ0176043.1"/>
    </source>
</evidence>
<dbReference type="Gene3D" id="1.10.260.40">
    <property type="entry name" value="lambda repressor-like DNA-binding domains"/>
    <property type="match status" value="1"/>
</dbReference>
<protein>
    <submittedName>
        <fullName evidence="2">Transcriptional regulator with XRE-family HTH domain</fullName>
    </submittedName>
</protein>
<dbReference type="EMBL" id="JAUSTT010000009">
    <property type="protein sequence ID" value="MDQ0176043.1"/>
    <property type="molecule type" value="Genomic_DNA"/>
</dbReference>
<dbReference type="SMART" id="SM00530">
    <property type="entry name" value="HTH_XRE"/>
    <property type="match status" value="1"/>
</dbReference>
<dbReference type="SUPFAM" id="SSF47413">
    <property type="entry name" value="lambda repressor-like DNA-binding domains"/>
    <property type="match status" value="1"/>
</dbReference>
<dbReference type="InterPro" id="IPR010982">
    <property type="entry name" value="Lambda_DNA-bd_dom_sf"/>
</dbReference>
<dbReference type="Proteomes" id="UP001223586">
    <property type="component" value="Unassembled WGS sequence"/>
</dbReference>
<name>A0ABT9WSC7_9BACI</name>
<accession>A0ABT9WSC7</accession>
<gene>
    <name evidence="2" type="ORF">J2S08_001879</name>
</gene>
<dbReference type="InterPro" id="IPR001387">
    <property type="entry name" value="Cro/C1-type_HTH"/>
</dbReference>
<comment type="caution">
    <text evidence="2">The sequence shown here is derived from an EMBL/GenBank/DDBJ whole genome shotgun (WGS) entry which is preliminary data.</text>
</comment>
<dbReference type="Pfam" id="PF01381">
    <property type="entry name" value="HTH_3"/>
    <property type="match status" value="1"/>
</dbReference>
<sequence>MRCRLVQERNTRGWTQKQVAEMLGVSEVYIRKIEKGHRNPGRETMLKFEKLYSTRDRVLFPELFQVSIDTKSIKKIPKEVS</sequence>